<accession>A0A2M8QBK8</accession>
<dbReference type="GO" id="GO:0070566">
    <property type="term" value="F:adenylyltransferase activity"/>
    <property type="evidence" value="ECO:0007669"/>
    <property type="project" value="TreeGrafter"/>
</dbReference>
<sequence>MTTFAQVLARAYADAPERPAVHLQFARRDDVTLTYRDLAGGSAGFAQMLAQHGVGQADVVVIILPHGEPLVYAFWGAVLHGAVPAILPPLTEKLLPERYRKDLASLIRVTRPRAIVTYPDFAREVESAIEASGVAGVAPIVVGEVTAVVPDFASLGGMKRSETDIVLLQHSSGSTGLQKGVALSHRAVFNQLNAYAPAIGLNERDVIVSWLPLYHDMGLIASFVMPVLRGVPLVLMSPLDWVRAPVKLMQAVAKYHGTLTWLPNFAYNFCATRIRERDLDGTDLSSLRAVINCSEPVYHASHQVFLQKFKPYGLRAEALATCYAMAENTFAVTQSDIGAPIARNAGGGIGNAGQLSSGRPLPNVRIRILSEDRRDLPEGAIGEIALQSDCMLSEYYRRPDATAQAFFEGFYLTGDLGYMLDGEVYVTGRKKDLIIVGGKNVYPQDLEQLAGEVPGVRPGRVVAFGVFNPESGTEDVVIVAEAESEDADARACVAEAVRQHVTRNSDVAVRQVVMVDARWLIKTSSGKVARSANKEKYLAEQQARSAPSLP</sequence>
<comment type="similarity">
    <text evidence="1">Belongs to the ATP-dependent AMP-binding enzyme family.</text>
</comment>
<feature type="domain" description="AMP-dependent synthetase/ligase" evidence="2">
    <location>
        <begin position="10"/>
        <end position="396"/>
    </location>
</feature>
<dbReference type="Pfam" id="PF00501">
    <property type="entry name" value="AMP-binding"/>
    <property type="match status" value="1"/>
</dbReference>
<dbReference type="EMBL" id="PGTN01000064">
    <property type="protein sequence ID" value="PJF47160.1"/>
    <property type="molecule type" value="Genomic_DNA"/>
</dbReference>
<comment type="caution">
    <text evidence="3">The sequence shown here is derived from an EMBL/GenBank/DDBJ whole genome shotgun (WGS) entry which is preliminary data.</text>
</comment>
<dbReference type="GO" id="GO:0005886">
    <property type="term" value="C:plasma membrane"/>
    <property type="evidence" value="ECO:0007669"/>
    <property type="project" value="TreeGrafter"/>
</dbReference>
<protein>
    <recommendedName>
        <fullName evidence="2">AMP-dependent synthetase/ligase domain-containing protein</fullName>
    </recommendedName>
</protein>
<dbReference type="InterPro" id="IPR042099">
    <property type="entry name" value="ANL_N_sf"/>
</dbReference>
<dbReference type="Proteomes" id="UP000230790">
    <property type="component" value="Unassembled WGS sequence"/>
</dbReference>
<dbReference type="Gene3D" id="3.40.50.12780">
    <property type="entry name" value="N-terminal domain of ligase-like"/>
    <property type="match status" value="1"/>
</dbReference>
<dbReference type="InterPro" id="IPR000873">
    <property type="entry name" value="AMP-dep_synth/lig_dom"/>
</dbReference>
<dbReference type="InterPro" id="IPR045851">
    <property type="entry name" value="AMP-bd_C_sf"/>
</dbReference>
<dbReference type="AlphaFoldDB" id="A0A2M8QBK8"/>
<organism evidence="3 4">
    <name type="scientific">Candidatus Thermofonsia Clade 3 bacterium</name>
    <dbReference type="NCBI Taxonomy" id="2364212"/>
    <lineage>
        <taxon>Bacteria</taxon>
        <taxon>Bacillati</taxon>
        <taxon>Chloroflexota</taxon>
        <taxon>Candidatus Thermofontia</taxon>
        <taxon>Candidatus Thermofonsia Clade 3</taxon>
    </lineage>
</organism>
<name>A0A2M8QBK8_9CHLR</name>
<gene>
    <name evidence="3" type="ORF">CUN48_10120</name>
</gene>
<dbReference type="Gene3D" id="3.30.300.30">
    <property type="match status" value="1"/>
</dbReference>
<reference evidence="3 4" key="1">
    <citation type="submission" date="2017-11" db="EMBL/GenBank/DDBJ databases">
        <title>Evolution of Phototrophy in the Chloroflexi Phylum Driven by Horizontal Gene Transfer.</title>
        <authorList>
            <person name="Ward L.M."/>
            <person name="Hemp J."/>
            <person name="Shih P.M."/>
            <person name="Mcglynn S.E."/>
            <person name="Fischer W."/>
        </authorList>
    </citation>
    <scope>NUCLEOTIDE SEQUENCE [LARGE SCALE GENOMIC DNA]</scope>
    <source>
        <strain evidence="3">JP3_7</strain>
    </source>
</reference>
<evidence type="ECO:0000313" key="3">
    <source>
        <dbReference type="EMBL" id="PJF47160.1"/>
    </source>
</evidence>
<proteinExistence type="inferred from homology"/>
<evidence type="ECO:0000259" key="2">
    <source>
        <dbReference type="Pfam" id="PF00501"/>
    </source>
</evidence>
<dbReference type="PANTHER" id="PTHR22754">
    <property type="entry name" value="DISCO-INTERACTING PROTEIN 2 DIP2 -RELATED"/>
    <property type="match status" value="1"/>
</dbReference>
<dbReference type="PANTHER" id="PTHR22754:SF32">
    <property type="entry name" value="DISCO-INTERACTING PROTEIN 2"/>
    <property type="match status" value="1"/>
</dbReference>
<evidence type="ECO:0000313" key="4">
    <source>
        <dbReference type="Proteomes" id="UP000230790"/>
    </source>
</evidence>
<dbReference type="GO" id="GO:0006633">
    <property type="term" value="P:fatty acid biosynthetic process"/>
    <property type="evidence" value="ECO:0007669"/>
    <property type="project" value="TreeGrafter"/>
</dbReference>
<evidence type="ECO:0000256" key="1">
    <source>
        <dbReference type="ARBA" id="ARBA00006432"/>
    </source>
</evidence>
<dbReference type="SUPFAM" id="SSF56801">
    <property type="entry name" value="Acetyl-CoA synthetase-like"/>
    <property type="match status" value="1"/>
</dbReference>